<dbReference type="Proteomes" id="UP001500399">
    <property type="component" value="Unassembled WGS sequence"/>
</dbReference>
<evidence type="ECO:0000313" key="1">
    <source>
        <dbReference type="EMBL" id="GAA0207627.1"/>
    </source>
</evidence>
<reference evidence="1 2" key="1">
    <citation type="journal article" date="2019" name="Int. J. Syst. Evol. Microbiol.">
        <title>The Global Catalogue of Microorganisms (GCM) 10K type strain sequencing project: providing services to taxonomists for standard genome sequencing and annotation.</title>
        <authorList>
            <consortium name="The Broad Institute Genomics Platform"/>
            <consortium name="The Broad Institute Genome Sequencing Center for Infectious Disease"/>
            <person name="Wu L."/>
            <person name="Ma J."/>
        </authorList>
    </citation>
    <scope>NUCLEOTIDE SEQUENCE [LARGE SCALE GENOMIC DNA]</scope>
    <source>
        <strain evidence="1 2">JCM 8542</strain>
    </source>
</reference>
<gene>
    <name evidence="1" type="ORF">GCM10008919_08580</name>
</gene>
<name>A0ABN0SZJ6_9FIRM</name>
<protein>
    <submittedName>
        <fullName evidence="1">Uncharacterized protein</fullName>
    </submittedName>
</protein>
<organism evidence="1 2">
    <name type="scientific">Selenomonas dianae</name>
    <dbReference type="NCBI Taxonomy" id="135079"/>
    <lineage>
        <taxon>Bacteria</taxon>
        <taxon>Bacillati</taxon>
        <taxon>Bacillota</taxon>
        <taxon>Negativicutes</taxon>
        <taxon>Selenomonadales</taxon>
        <taxon>Selenomonadaceae</taxon>
        <taxon>Selenomonas</taxon>
    </lineage>
</organism>
<proteinExistence type="predicted"/>
<accession>A0ABN0SZJ6</accession>
<dbReference type="RefSeq" id="WP_304987226.1">
    <property type="nucleotide sequence ID" value="NZ_BAAACR010000005.1"/>
</dbReference>
<keyword evidence="2" id="KW-1185">Reference proteome</keyword>
<comment type="caution">
    <text evidence="1">The sequence shown here is derived from an EMBL/GenBank/DDBJ whole genome shotgun (WGS) entry which is preliminary data.</text>
</comment>
<evidence type="ECO:0000313" key="2">
    <source>
        <dbReference type="Proteomes" id="UP001500399"/>
    </source>
</evidence>
<dbReference type="EMBL" id="BAAACR010000005">
    <property type="protein sequence ID" value="GAA0207627.1"/>
    <property type="molecule type" value="Genomic_DNA"/>
</dbReference>
<sequence length="259" mass="29747">MKSKMRIKCPDLGLTLASNALREALQQQKSVLQVSLEELQGLCARERRPRILAGYLRSQREEISRLLARVLVENVSALEEEFLVRHYRDNRSVHYLALRLPASERHLYAMHERILRRLSSLLFYRASTADAYSPIVLQNLLSIIDMRIGTFVLRAELPLADGWLESLYESRSRCRSLICFIEHFTQDSGERNEYERIIRAKIEHPFAAAGELAGLAGVDTVAASTVHAYLRKYLDSVREIVGEEKNRVLRKTCSILTLH</sequence>